<feature type="transmembrane region" description="Helical" evidence="2">
    <location>
        <begin position="170"/>
        <end position="186"/>
    </location>
</feature>
<evidence type="ECO:0000256" key="1">
    <source>
        <dbReference type="SAM" id="MobiDB-lite"/>
    </source>
</evidence>
<dbReference type="AlphaFoldDB" id="A0A6C0BKT9"/>
<protein>
    <submittedName>
        <fullName evidence="3">Uncharacterized protein</fullName>
    </submittedName>
</protein>
<feature type="transmembrane region" description="Helical" evidence="2">
    <location>
        <begin position="66"/>
        <end position="85"/>
    </location>
</feature>
<feature type="transmembrane region" description="Helical" evidence="2">
    <location>
        <begin position="97"/>
        <end position="120"/>
    </location>
</feature>
<name>A0A6C0BKT9_9ZZZZ</name>
<keyword evidence="2" id="KW-0812">Transmembrane</keyword>
<organism evidence="3">
    <name type="scientific">viral metagenome</name>
    <dbReference type="NCBI Taxonomy" id="1070528"/>
    <lineage>
        <taxon>unclassified sequences</taxon>
        <taxon>metagenomes</taxon>
        <taxon>organismal metagenomes</taxon>
    </lineage>
</organism>
<keyword evidence="2" id="KW-1133">Transmembrane helix</keyword>
<proteinExistence type="predicted"/>
<evidence type="ECO:0000256" key="2">
    <source>
        <dbReference type="SAM" id="Phobius"/>
    </source>
</evidence>
<accession>A0A6C0BKT9</accession>
<feature type="transmembrane region" description="Helical" evidence="2">
    <location>
        <begin position="27"/>
        <end position="45"/>
    </location>
</feature>
<keyword evidence="2" id="KW-0472">Membrane</keyword>
<feature type="region of interest" description="Disordered" evidence="1">
    <location>
        <begin position="196"/>
        <end position="230"/>
    </location>
</feature>
<reference evidence="3" key="1">
    <citation type="journal article" date="2020" name="Nature">
        <title>Giant virus diversity and host interactions through global metagenomics.</title>
        <authorList>
            <person name="Schulz F."/>
            <person name="Roux S."/>
            <person name="Paez-Espino D."/>
            <person name="Jungbluth S."/>
            <person name="Walsh D.A."/>
            <person name="Denef V.J."/>
            <person name="McMahon K.D."/>
            <person name="Konstantinidis K.T."/>
            <person name="Eloe-Fadrosh E.A."/>
            <person name="Kyrpides N.C."/>
            <person name="Woyke T."/>
        </authorList>
    </citation>
    <scope>NUCLEOTIDE SEQUENCE</scope>
    <source>
        <strain evidence="3">GVMAG-M-3300013285-6</strain>
    </source>
</reference>
<evidence type="ECO:0000313" key="3">
    <source>
        <dbReference type="EMBL" id="QHS91933.1"/>
    </source>
</evidence>
<dbReference type="EMBL" id="MN739166">
    <property type="protein sequence ID" value="QHS91933.1"/>
    <property type="molecule type" value="Genomic_DNA"/>
</dbReference>
<sequence length="230" mass="25235">MEGGAAFAPGRPSDLPNISIVKEVEHLPYFLGAALLVNVLSIAMARGYQVGGKTLNDWYDSFGYEAITVDLVSLVLLFITGQAVYTQYVTPVYGWNPVYFVVILVLLQVLYDLALFYGVINNVPTGQNAMIDLFKRYVQENGTTALARDALLMIGSVMCAFGLLSVSTEAAAFVSLLAVYALPYVLNSKMMEKKTAAPVKEEKKEEAPQQGQRNSWDPPVPQVQSSKPWL</sequence>
<feature type="compositionally biased region" description="Basic and acidic residues" evidence="1">
    <location>
        <begin position="196"/>
        <end position="207"/>
    </location>
</feature>
<feature type="transmembrane region" description="Helical" evidence="2">
    <location>
        <begin position="145"/>
        <end position="164"/>
    </location>
</feature>